<organism evidence="3 4">
    <name type="scientific">Rubrobacter taiwanensis</name>
    <dbReference type="NCBI Taxonomy" id="185139"/>
    <lineage>
        <taxon>Bacteria</taxon>
        <taxon>Bacillati</taxon>
        <taxon>Actinomycetota</taxon>
        <taxon>Rubrobacteria</taxon>
        <taxon>Rubrobacterales</taxon>
        <taxon>Rubrobacteraceae</taxon>
        <taxon>Rubrobacter</taxon>
    </lineage>
</organism>
<feature type="domain" description="Microcin J25-processing protein McjB C-terminal" evidence="2">
    <location>
        <begin position="27"/>
        <end position="143"/>
    </location>
</feature>
<name>A0A4R1BEE1_9ACTN</name>
<evidence type="ECO:0000313" key="3">
    <source>
        <dbReference type="EMBL" id="TCJ15480.1"/>
    </source>
</evidence>
<dbReference type="RefSeq" id="WP_132692492.1">
    <property type="nucleotide sequence ID" value="NZ_SKBU01000025.1"/>
</dbReference>
<accession>A0A4R1BEE1</accession>
<keyword evidence="1" id="KW-1133">Transmembrane helix</keyword>
<reference evidence="3 4" key="1">
    <citation type="submission" date="2019-03" db="EMBL/GenBank/DDBJ databases">
        <title>Whole genome sequence of a novel Rubrobacter taiwanensis strain, isolated from Yellowstone National Park.</title>
        <authorList>
            <person name="Freed S."/>
            <person name="Ramaley R.F."/>
            <person name="Kyndt J.A."/>
        </authorList>
    </citation>
    <scope>NUCLEOTIDE SEQUENCE [LARGE SCALE GENOMIC DNA]</scope>
    <source>
        <strain evidence="3 4">Yellowstone</strain>
    </source>
</reference>
<dbReference type="InterPro" id="IPR032708">
    <property type="entry name" value="McjB_C"/>
</dbReference>
<dbReference type="InterPro" id="IPR053521">
    <property type="entry name" value="McjB-like"/>
</dbReference>
<evidence type="ECO:0000256" key="1">
    <source>
        <dbReference type="SAM" id="Phobius"/>
    </source>
</evidence>
<dbReference type="EMBL" id="SKBU01000025">
    <property type="protein sequence ID" value="TCJ15480.1"/>
    <property type="molecule type" value="Genomic_DNA"/>
</dbReference>
<keyword evidence="1" id="KW-0472">Membrane</keyword>
<proteinExistence type="predicted"/>
<evidence type="ECO:0000259" key="2">
    <source>
        <dbReference type="Pfam" id="PF13471"/>
    </source>
</evidence>
<protein>
    <submittedName>
        <fullName evidence="3">Lasso peptide biosynthesis B2 protein</fullName>
    </submittedName>
</protein>
<comment type="caution">
    <text evidence="3">The sequence shown here is derived from an EMBL/GenBank/DDBJ whole genome shotgun (WGS) entry which is preliminary data.</text>
</comment>
<dbReference type="OrthoDB" id="7569774at2"/>
<feature type="transmembrane region" description="Helical" evidence="1">
    <location>
        <begin position="21"/>
        <end position="39"/>
    </location>
</feature>
<gene>
    <name evidence="3" type="ORF">E0L93_12900</name>
</gene>
<dbReference type="AlphaFoldDB" id="A0A4R1BEE1"/>
<evidence type="ECO:0000313" key="4">
    <source>
        <dbReference type="Proteomes" id="UP000295244"/>
    </source>
</evidence>
<dbReference type="Proteomes" id="UP000295244">
    <property type="component" value="Unassembled WGS sequence"/>
</dbReference>
<dbReference type="NCBIfam" id="NF033537">
    <property type="entry name" value="lasso_biosyn_B2"/>
    <property type="match status" value="1"/>
</dbReference>
<sequence>MRSATKRLRRLLRRPAAERRLLLKAALLLTATRLGLWLLPFQTLRDWLARLAETPFRKRDDRLSRESVVWAVETAGRYISPANTCLTQALATQVLLARRGYPALLHIGVVRGEGGRLEAHAWVESEGSVVIGGFELERYTPLATLERGNSLGCR</sequence>
<keyword evidence="1" id="KW-0812">Transmembrane</keyword>
<keyword evidence="4" id="KW-1185">Reference proteome</keyword>
<dbReference type="Pfam" id="PF13471">
    <property type="entry name" value="Transglut_core3"/>
    <property type="match status" value="1"/>
</dbReference>